<dbReference type="AlphaFoldDB" id="A0A8J6QAR4"/>
<dbReference type="Pfam" id="PF00702">
    <property type="entry name" value="Hydrolase"/>
    <property type="match status" value="1"/>
</dbReference>
<evidence type="ECO:0000313" key="2">
    <source>
        <dbReference type="Proteomes" id="UP000602057"/>
    </source>
</evidence>
<organism evidence="1 2">
    <name type="scientific">Aestuariibaculum suncheonense</name>
    <dbReference type="NCBI Taxonomy" id="1028745"/>
    <lineage>
        <taxon>Bacteria</taxon>
        <taxon>Pseudomonadati</taxon>
        <taxon>Bacteroidota</taxon>
        <taxon>Flavobacteriia</taxon>
        <taxon>Flavobacteriales</taxon>
        <taxon>Flavobacteriaceae</taxon>
    </lineage>
</organism>
<dbReference type="SFLD" id="SFLDS00003">
    <property type="entry name" value="Haloacid_Dehalogenase"/>
    <property type="match status" value="1"/>
</dbReference>
<dbReference type="GO" id="GO:0008253">
    <property type="term" value="F:5'-nucleotidase activity"/>
    <property type="evidence" value="ECO:0007669"/>
    <property type="project" value="InterPro"/>
</dbReference>
<dbReference type="Gene3D" id="1.10.150.240">
    <property type="entry name" value="Putative phosphatase, domain 2"/>
    <property type="match status" value="1"/>
</dbReference>
<dbReference type="SUPFAM" id="SSF56784">
    <property type="entry name" value="HAD-like"/>
    <property type="match status" value="1"/>
</dbReference>
<name>A0A8J6QAR4_9FLAO</name>
<dbReference type="SFLD" id="SFLDG01129">
    <property type="entry name" value="C1.5:_HAD__Beta-PGM__Phosphata"/>
    <property type="match status" value="1"/>
</dbReference>
<dbReference type="InterPro" id="IPR011951">
    <property type="entry name" value="HAD-SF_hydro_IA_YjjG/PynA"/>
</dbReference>
<dbReference type="InterPro" id="IPR023198">
    <property type="entry name" value="PGP-like_dom2"/>
</dbReference>
<dbReference type="NCBIfam" id="TIGR02254">
    <property type="entry name" value="YjjG_YfnB"/>
    <property type="match status" value="1"/>
</dbReference>
<dbReference type="PRINTS" id="PR00413">
    <property type="entry name" value="HADHALOGNASE"/>
</dbReference>
<accession>A0A8J6QAR4</accession>
<dbReference type="Proteomes" id="UP000602057">
    <property type="component" value="Unassembled WGS sequence"/>
</dbReference>
<proteinExistence type="predicted"/>
<keyword evidence="2" id="KW-1185">Reference proteome</keyword>
<dbReference type="PANTHER" id="PTHR47478">
    <property type="match status" value="1"/>
</dbReference>
<protein>
    <submittedName>
        <fullName evidence="1">Noncanonical pyrimidine nucleotidase, YjjG family</fullName>
    </submittedName>
</protein>
<sequence>MKINGITDIFFDLDHTLWDFDRNSELAFDKILKLNNVEVDLQEFLTHYKAINLQYWKWYRDEKVDKALMRFGRLKDTFTALNKTVAESIIHQLAEDYITYLTDHNYLFNHTIEVLEYLSDNYNLHILSNGFEEVQTKKLIKSNINHYFKTVTNGESVGVKKPNPRIFHHAIEKANTSIEKSIMIGDGFEADILGAMSIGMDVIYFNEFNQDVEASIKHVNNLLDLKKYL</sequence>
<reference evidence="1" key="2">
    <citation type="submission" date="2020-09" db="EMBL/GenBank/DDBJ databases">
        <authorList>
            <person name="Wu Z."/>
        </authorList>
    </citation>
    <scope>NUCLEOTIDE SEQUENCE</scope>
    <source>
        <strain evidence="1">SC17</strain>
    </source>
</reference>
<dbReference type="InterPro" id="IPR006439">
    <property type="entry name" value="HAD-SF_hydro_IA"/>
</dbReference>
<dbReference type="Gene3D" id="3.40.50.1000">
    <property type="entry name" value="HAD superfamily/HAD-like"/>
    <property type="match status" value="1"/>
</dbReference>
<reference evidence="1" key="1">
    <citation type="journal article" date="2013" name="Int. J. Syst. Evol. Microbiol.">
        <title>Aestuariibaculum suncheonense gen. nov., sp. nov., a marine bacterium of the family Flavobacteriaceae isolated from a tidal flat and emended descriptions of the genera Gaetbulibacter and Tamlana.</title>
        <authorList>
            <person name="Jeong S.H."/>
            <person name="Park M.S."/>
            <person name="Jin H.M."/>
            <person name="Lee K."/>
            <person name="Park W."/>
            <person name="Jeon C.O."/>
        </authorList>
    </citation>
    <scope>NUCLEOTIDE SEQUENCE</scope>
    <source>
        <strain evidence="1">SC17</strain>
    </source>
</reference>
<dbReference type="PANTHER" id="PTHR47478:SF1">
    <property type="entry name" value="PYRIMIDINE 5'-NUCLEOTIDASE YJJG"/>
    <property type="match status" value="1"/>
</dbReference>
<dbReference type="InterPro" id="IPR052550">
    <property type="entry name" value="Pyrimidine_5'-ntase_YjjG"/>
</dbReference>
<dbReference type="InterPro" id="IPR036412">
    <property type="entry name" value="HAD-like_sf"/>
</dbReference>
<dbReference type="RefSeq" id="WP_188214784.1">
    <property type="nucleotide sequence ID" value="NZ_BAABGH010000004.1"/>
</dbReference>
<gene>
    <name evidence="1" type="ORF">ICJ84_02530</name>
</gene>
<comment type="caution">
    <text evidence="1">The sequence shown here is derived from an EMBL/GenBank/DDBJ whole genome shotgun (WGS) entry which is preliminary data.</text>
</comment>
<dbReference type="NCBIfam" id="TIGR01549">
    <property type="entry name" value="HAD-SF-IA-v1"/>
    <property type="match status" value="1"/>
</dbReference>
<dbReference type="InterPro" id="IPR023214">
    <property type="entry name" value="HAD_sf"/>
</dbReference>
<evidence type="ECO:0000313" key="1">
    <source>
        <dbReference type="EMBL" id="MBD0834305.1"/>
    </source>
</evidence>
<dbReference type="EMBL" id="JACVXC010000001">
    <property type="protein sequence ID" value="MBD0834305.1"/>
    <property type="molecule type" value="Genomic_DNA"/>
</dbReference>